<evidence type="ECO:0000256" key="3">
    <source>
        <dbReference type="ARBA" id="ARBA00016197"/>
    </source>
</evidence>
<sequence length="209" mass="22794">MGRECTNIVKTNEGASSKVFLLSFDNGTEAIAKLPTPMAGPAHLTTSSEVATMDYARTVLNLPVPHVYAWNSRAESTPVGAEYIIMEKAPGEPLHTTWCARDSILPGSTAPDFRNFGPVLTAVTNMEKQFGARAFSQIGNIYYVEDVAPHLRDRPLYAPGHADTAGGCDRFRIGPLVDWGLWRGGRILQEEEAGPYADLRPLAHRLARG</sequence>
<dbReference type="PANTHER" id="PTHR36091:SF1">
    <property type="entry name" value="ALTERED INHERITANCE OF MITOCHONDRIA PROTEIN 9, MITOCHONDRIAL"/>
    <property type="match status" value="1"/>
</dbReference>
<name>A0A9P7G5X8_9AGAR</name>
<dbReference type="GO" id="GO:0005739">
    <property type="term" value="C:mitochondrion"/>
    <property type="evidence" value="ECO:0007669"/>
    <property type="project" value="UniProtKB-SubCell"/>
</dbReference>
<evidence type="ECO:0000256" key="1">
    <source>
        <dbReference type="ARBA" id="ARBA00004173"/>
    </source>
</evidence>
<comment type="caution">
    <text evidence="7">The sequence shown here is derived from an EMBL/GenBank/DDBJ whole genome shotgun (WGS) entry which is preliminary data.</text>
</comment>
<proteinExistence type="inferred from homology"/>
<keyword evidence="5" id="KW-0496">Mitochondrion</keyword>
<evidence type="ECO:0000313" key="8">
    <source>
        <dbReference type="Proteomes" id="UP000775547"/>
    </source>
</evidence>
<dbReference type="AlphaFoldDB" id="A0A9P7G5X8"/>
<reference evidence="7" key="2">
    <citation type="submission" date="2021-10" db="EMBL/GenBank/DDBJ databases">
        <title>Phylogenomics reveals ancestral predisposition of the termite-cultivated fungus Termitomyces towards a domesticated lifestyle.</title>
        <authorList>
            <person name="Auxier B."/>
            <person name="Grum-Grzhimaylo A."/>
            <person name="Cardenas M.E."/>
            <person name="Lodge J.D."/>
            <person name="Laessoe T."/>
            <person name="Pedersen O."/>
            <person name="Smith M.E."/>
            <person name="Kuyper T.W."/>
            <person name="Franco-Molano E.A."/>
            <person name="Baroni T.J."/>
            <person name="Aanen D.K."/>
        </authorList>
    </citation>
    <scope>NUCLEOTIDE SEQUENCE</scope>
    <source>
        <strain evidence="7">AP01</strain>
        <tissue evidence="7">Mycelium</tissue>
    </source>
</reference>
<dbReference type="SUPFAM" id="SSF56112">
    <property type="entry name" value="Protein kinase-like (PK-like)"/>
    <property type="match status" value="1"/>
</dbReference>
<reference evidence="7" key="1">
    <citation type="submission" date="2020-07" db="EMBL/GenBank/DDBJ databases">
        <authorList>
            <person name="Nieuwenhuis M."/>
            <person name="Van De Peppel L.J.J."/>
        </authorList>
    </citation>
    <scope>NUCLEOTIDE SEQUENCE</scope>
    <source>
        <strain evidence="7">AP01</strain>
        <tissue evidence="7">Mycelium</tissue>
    </source>
</reference>
<evidence type="ECO:0000256" key="6">
    <source>
        <dbReference type="ARBA" id="ARBA00031849"/>
    </source>
</evidence>
<dbReference type="InterPro" id="IPR051035">
    <property type="entry name" value="Mito_inheritance_9"/>
</dbReference>
<dbReference type="Proteomes" id="UP000775547">
    <property type="component" value="Unassembled WGS sequence"/>
</dbReference>
<dbReference type="EMBL" id="JABCKV010000317">
    <property type="protein sequence ID" value="KAG5641410.1"/>
    <property type="molecule type" value="Genomic_DNA"/>
</dbReference>
<keyword evidence="8" id="KW-1185">Reference proteome</keyword>
<evidence type="ECO:0000256" key="5">
    <source>
        <dbReference type="ARBA" id="ARBA00023128"/>
    </source>
</evidence>
<protein>
    <recommendedName>
        <fullName evidence="3">Altered inheritance of mitochondria protein 9, mitochondrial</fullName>
    </recommendedName>
    <alternativeName>
        <fullName evidence="6">Found in mitochondrial proteome protein 29</fullName>
    </alternativeName>
</protein>
<keyword evidence="4" id="KW-0809">Transit peptide</keyword>
<evidence type="ECO:0000256" key="2">
    <source>
        <dbReference type="ARBA" id="ARBA00005543"/>
    </source>
</evidence>
<accession>A0A9P7G5X8</accession>
<dbReference type="PANTHER" id="PTHR36091">
    <property type="entry name" value="ALTERED INHERITANCE OF MITOCHONDRIA PROTEIN 9, MITOCHONDRIAL"/>
    <property type="match status" value="1"/>
</dbReference>
<organism evidence="7 8">
    <name type="scientific">Asterophora parasitica</name>
    <dbReference type="NCBI Taxonomy" id="117018"/>
    <lineage>
        <taxon>Eukaryota</taxon>
        <taxon>Fungi</taxon>
        <taxon>Dikarya</taxon>
        <taxon>Basidiomycota</taxon>
        <taxon>Agaricomycotina</taxon>
        <taxon>Agaricomycetes</taxon>
        <taxon>Agaricomycetidae</taxon>
        <taxon>Agaricales</taxon>
        <taxon>Tricholomatineae</taxon>
        <taxon>Lyophyllaceae</taxon>
        <taxon>Asterophora</taxon>
    </lineage>
</organism>
<evidence type="ECO:0000256" key="4">
    <source>
        <dbReference type="ARBA" id="ARBA00022946"/>
    </source>
</evidence>
<comment type="subcellular location">
    <subcellularLocation>
        <location evidence="1">Mitochondrion</location>
    </subcellularLocation>
</comment>
<dbReference type="OrthoDB" id="2831558at2759"/>
<evidence type="ECO:0000313" key="7">
    <source>
        <dbReference type="EMBL" id="KAG5641410.1"/>
    </source>
</evidence>
<gene>
    <name evidence="7" type="ORF">DXG03_005266</name>
</gene>
<comment type="similarity">
    <text evidence="2">Belongs to the AIM9 family.</text>
</comment>
<dbReference type="InterPro" id="IPR011009">
    <property type="entry name" value="Kinase-like_dom_sf"/>
</dbReference>